<evidence type="ECO:0000313" key="2">
    <source>
        <dbReference type="Proteomes" id="UP000253061"/>
    </source>
</evidence>
<dbReference type="Proteomes" id="UP000253061">
    <property type="component" value="Unassembled WGS sequence"/>
</dbReference>
<proteinExistence type="predicted"/>
<accession>A0A367VHF5</accession>
<name>A0A367VHF5_9PROT</name>
<dbReference type="RefSeq" id="WP_062953660.1">
    <property type="nucleotide sequence ID" value="NZ_JPWB01000002.1"/>
</dbReference>
<comment type="caution">
    <text evidence="1">The sequence shown here is derived from an EMBL/GenBank/DDBJ whole genome shotgun (WGS) entry which is preliminary data.</text>
</comment>
<protein>
    <submittedName>
        <fullName evidence="1">Uncharacterized protein</fullName>
    </submittedName>
</protein>
<organism evidence="1 2">
    <name type="scientific">Thalassospira profundimaris</name>
    <dbReference type="NCBI Taxonomy" id="502049"/>
    <lineage>
        <taxon>Bacteria</taxon>
        <taxon>Pseudomonadati</taxon>
        <taxon>Pseudomonadota</taxon>
        <taxon>Alphaproteobacteria</taxon>
        <taxon>Rhodospirillales</taxon>
        <taxon>Thalassospiraceae</taxon>
        <taxon>Thalassospira</taxon>
    </lineage>
</organism>
<dbReference type="EMBL" id="JPWB01000002">
    <property type="protein sequence ID" value="RCK23901.1"/>
    <property type="molecule type" value="Genomic_DNA"/>
</dbReference>
<gene>
    <name evidence="1" type="ORF">TH6_04055</name>
</gene>
<reference evidence="1 2" key="1">
    <citation type="submission" date="2014-07" db="EMBL/GenBank/DDBJ databases">
        <title>Draft genome sequence of Thalassospira profundimaris R8-17.</title>
        <authorList>
            <person name="Lai Q."/>
            <person name="Shao Z."/>
        </authorList>
    </citation>
    <scope>NUCLEOTIDE SEQUENCE [LARGE SCALE GENOMIC DNA]</scope>
    <source>
        <strain evidence="1 2">R8-17</strain>
    </source>
</reference>
<dbReference type="AlphaFoldDB" id="A0A367VHF5"/>
<sequence length="155" mass="16526">MLSKLTAYGAFIIGALSVQVTFENPAHADVDIYHGVGLSNANTGRANLSNGEFTYRGGGVSNFDADNIGNNNNKPCLFRFTAVVDGDPVVDETYDLSGPDGYQVEYDNDPVGHWNILLPANTAANAARNALSSWARDNRDGRVSNGTRDADPACN</sequence>
<evidence type="ECO:0000313" key="1">
    <source>
        <dbReference type="EMBL" id="RCK23901.1"/>
    </source>
</evidence>